<feature type="region of interest" description="Disordered" evidence="1">
    <location>
        <begin position="96"/>
        <end position="126"/>
    </location>
</feature>
<reference evidence="3" key="1">
    <citation type="submission" date="2020-11" db="EMBL/GenBank/DDBJ databases">
        <authorList>
            <person name="Tran Van P."/>
        </authorList>
    </citation>
    <scope>NUCLEOTIDE SEQUENCE</scope>
</reference>
<accession>A0A7R9BQC8</accession>
<dbReference type="EMBL" id="OA883367">
    <property type="protein sequence ID" value="CAD7278719.1"/>
    <property type="molecule type" value="Genomic_DNA"/>
</dbReference>
<organism evidence="3">
    <name type="scientific">Notodromas monacha</name>
    <dbReference type="NCBI Taxonomy" id="399045"/>
    <lineage>
        <taxon>Eukaryota</taxon>
        <taxon>Metazoa</taxon>
        <taxon>Ecdysozoa</taxon>
        <taxon>Arthropoda</taxon>
        <taxon>Crustacea</taxon>
        <taxon>Oligostraca</taxon>
        <taxon>Ostracoda</taxon>
        <taxon>Podocopa</taxon>
        <taxon>Podocopida</taxon>
        <taxon>Cypridocopina</taxon>
        <taxon>Cypridoidea</taxon>
        <taxon>Cyprididae</taxon>
        <taxon>Notodromas</taxon>
    </lineage>
</organism>
<feature type="chain" id="PRO_5036210169" evidence="2">
    <location>
        <begin position="22"/>
        <end position="202"/>
    </location>
</feature>
<gene>
    <name evidence="3" type="ORF">NMOB1V02_LOCUS6416</name>
</gene>
<feature type="region of interest" description="Disordered" evidence="1">
    <location>
        <begin position="176"/>
        <end position="202"/>
    </location>
</feature>
<proteinExistence type="predicted"/>
<dbReference type="EMBL" id="CAJPEX010001330">
    <property type="protein sequence ID" value="CAG0918871.1"/>
    <property type="molecule type" value="Genomic_DNA"/>
</dbReference>
<dbReference type="OrthoDB" id="2146116at2759"/>
<feature type="signal peptide" evidence="2">
    <location>
        <begin position="1"/>
        <end position="21"/>
    </location>
</feature>
<dbReference type="Proteomes" id="UP000678499">
    <property type="component" value="Unassembled WGS sequence"/>
</dbReference>
<evidence type="ECO:0000256" key="2">
    <source>
        <dbReference type="SAM" id="SignalP"/>
    </source>
</evidence>
<sequence>MKFMQTFMSLLLSTLKTLGLADKTYIKKGTAAFFGVVEEGNVEEEDALKSRWLERRKRFSAKKFGELKDAFAAPCQREGEDDIDFWRRTRQRRDAADVSNVSATQRDGSDVLGIPTPQHPIPKPRKESVARLTIRGVSFLASVSLISAYQLFPSTSLLVHAESLLALHATVLEYSDASPKQTREEKKENDCPDERCPAYSER</sequence>
<feature type="compositionally biased region" description="Basic and acidic residues" evidence="1">
    <location>
        <begin position="181"/>
        <end position="202"/>
    </location>
</feature>
<keyword evidence="4" id="KW-1185">Reference proteome</keyword>
<evidence type="ECO:0000256" key="1">
    <source>
        <dbReference type="SAM" id="MobiDB-lite"/>
    </source>
</evidence>
<dbReference type="AlphaFoldDB" id="A0A7R9BQC8"/>
<name>A0A7R9BQC8_9CRUS</name>
<evidence type="ECO:0000313" key="3">
    <source>
        <dbReference type="EMBL" id="CAD7278719.1"/>
    </source>
</evidence>
<evidence type="ECO:0000313" key="4">
    <source>
        <dbReference type="Proteomes" id="UP000678499"/>
    </source>
</evidence>
<protein>
    <submittedName>
        <fullName evidence="3">Uncharacterized protein</fullName>
    </submittedName>
</protein>
<keyword evidence="2" id="KW-0732">Signal</keyword>